<proteinExistence type="predicted"/>
<name>A0A843VYS9_COLES</name>
<dbReference type="AlphaFoldDB" id="A0A843VYS9"/>
<organism evidence="2 3">
    <name type="scientific">Colocasia esculenta</name>
    <name type="common">Wild taro</name>
    <name type="synonym">Arum esculentum</name>
    <dbReference type="NCBI Taxonomy" id="4460"/>
    <lineage>
        <taxon>Eukaryota</taxon>
        <taxon>Viridiplantae</taxon>
        <taxon>Streptophyta</taxon>
        <taxon>Embryophyta</taxon>
        <taxon>Tracheophyta</taxon>
        <taxon>Spermatophyta</taxon>
        <taxon>Magnoliopsida</taxon>
        <taxon>Liliopsida</taxon>
        <taxon>Araceae</taxon>
        <taxon>Aroideae</taxon>
        <taxon>Colocasieae</taxon>
        <taxon>Colocasia</taxon>
    </lineage>
</organism>
<feature type="region of interest" description="Disordered" evidence="1">
    <location>
        <begin position="1"/>
        <end position="21"/>
    </location>
</feature>
<evidence type="ECO:0000313" key="2">
    <source>
        <dbReference type="EMBL" id="MQM02582.1"/>
    </source>
</evidence>
<feature type="compositionally biased region" description="Basic and acidic residues" evidence="1">
    <location>
        <begin position="8"/>
        <end position="21"/>
    </location>
</feature>
<dbReference type="Proteomes" id="UP000652761">
    <property type="component" value="Unassembled WGS sequence"/>
</dbReference>
<dbReference type="OrthoDB" id="1705129at2759"/>
<evidence type="ECO:0000256" key="1">
    <source>
        <dbReference type="SAM" id="MobiDB-lite"/>
    </source>
</evidence>
<reference evidence="2" key="1">
    <citation type="submission" date="2017-07" db="EMBL/GenBank/DDBJ databases">
        <title>Taro Niue Genome Assembly and Annotation.</title>
        <authorList>
            <person name="Atibalentja N."/>
            <person name="Keating K."/>
            <person name="Fields C.J."/>
        </authorList>
    </citation>
    <scope>NUCLEOTIDE SEQUENCE</scope>
    <source>
        <strain evidence="2">Niue_2</strain>
        <tissue evidence="2">Leaf</tissue>
    </source>
</reference>
<protein>
    <submittedName>
        <fullName evidence="2">Uncharacterized protein</fullName>
    </submittedName>
</protein>
<sequence>METYVEQMVDKHGDDSTQHPEFDPTAWLAETGQRKKGRVFEFGSGLDAGGIINSSQDSHDSTTAVTPSHTLTSDQVHEVVFDALNNWLTQTLVPTLRTIGVGLRSPARVASFGDSHAPPYRDHAIKTHEAERDDDEDENLHIHDDSEHVISILLYFYKKILRLL</sequence>
<evidence type="ECO:0000313" key="3">
    <source>
        <dbReference type="Proteomes" id="UP000652761"/>
    </source>
</evidence>
<accession>A0A843VYS9</accession>
<dbReference type="EMBL" id="NMUH01002881">
    <property type="protein sequence ID" value="MQM02582.1"/>
    <property type="molecule type" value="Genomic_DNA"/>
</dbReference>
<keyword evidence="3" id="KW-1185">Reference proteome</keyword>
<gene>
    <name evidence="2" type="ORF">Taro_035350</name>
</gene>
<comment type="caution">
    <text evidence="2">The sequence shown here is derived from an EMBL/GenBank/DDBJ whole genome shotgun (WGS) entry which is preliminary data.</text>
</comment>